<dbReference type="Pfam" id="PF13360">
    <property type="entry name" value="PQQ_2"/>
    <property type="match status" value="1"/>
</dbReference>
<dbReference type="PANTHER" id="PTHR34512">
    <property type="entry name" value="CELL SURFACE PROTEIN"/>
    <property type="match status" value="1"/>
</dbReference>
<dbReference type="PANTHER" id="PTHR34512:SF30">
    <property type="entry name" value="OUTER MEMBRANE PROTEIN ASSEMBLY FACTOR BAMB"/>
    <property type="match status" value="1"/>
</dbReference>
<dbReference type="AlphaFoldDB" id="A0A934X0G6"/>
<evidence type="ECO:0000313" key="2">
    <source>
        <dbReference type="EMBL" id="MBK6266105.1"/>
    </source>
</evidence>
<dbReference type="RefSeq" id="WP_201431785.1">
    <property type="nucleotide sequence ID" value="NZ_JAEQBW010000006.1"/>
</dbReference>
<protein>
    <submittedName>
        <fullName evidence="2">PQQ-binding-like beta-propeller repeat protein</fullName>
    </submittedName>
</protein>
<dbReference type="InterPro" id="IPR011047">
    <property type="entry name" value="Quinoprotein_ADH-like_sf"/>
</dbReference>
<comment type="caution">
    <text evidence="2">The sequence shown here is derived from an EMBL/GenBank/DDBJ whole genome shotgun (WGS) entry which is preliminary data.</text>
</comment>
<dbReference type="Proteomes" id="UP000611723">
    <property type="component" value="Unassembled WGS sequence"/>
</dbReference>
<reference evidence="2" key="1">
    <citation type="submission" date="2021-01" db="EMBL/GenBank/DDBJ databases">
        <title>Marivirga aurantiaca sp. nov., isolated from intertidal surface sediments.</title>
        <authorList>
            <person name="Zhang M."/>
        </authorList>
    </citation>
    <scope>NUCLEOTIDE SEQUENCE</scope>
    <source>
        <strain evidence="2">S37H4</strain>
    </source>
</reference>
<accession>A0A934X0G6</accession>
<proteinExistence type="predicted"/>
<evidence type="ECO:0000313" key="3">
    <source>
        <dbReference type="Proteomes" id="UP000611723"/>
    </source>
</evidence>
<dbReference type="InterPro" id="IPR002372">
    <property type="entry name" value="PQQ_rpt_dom"/>
</dbReference>
<dbReference type="SMART" id="SM00564">
    <property type="entry name" value="PQQ"/>
    <property type="match status" value="3"/>
</dbReference>
<name>A0A934X0G6_9BACT</name>
<dbReference type="InterPro" id="IPR015943">
    <property type="entry name" value="WD40/YVTN_repeat-like_dom_sf"/>
</dbReference>
<feature type="domain" description="Pyrrolo-quinoline quinone repeat" evidence="1">
    <location>
        <begin position="250"/>
        <end position="351"/>
    </location>
</feature>
<evidence type="ECO:0000259" key="1">
    <source>
        <dbReference type="Pfam" id="PF13360"/>
    </source>
</evidence>
<gene>
    <name evidence="2" type="ORF">JKA74_13760</name>
</gene>
<sequence length="390" mass="44181">MSFLSSCSLFEDKDADKDSYQPLWEYNFNVGYFSSIDPIIHNDKVIFSALDKKKNDFSANSTLEAFDKNNGKLIWKWDGTIDNSYGQFNYQAENVVNRNIFFGYTGIYYAVDLDFGVTTHYAAKAESDGFGGAFLNLINESLLVASFSSVDNKKTELKSTSLNSFSWEPIMTLNNDDSLSYHMRFAKAYDDGTILLPINIGKQDFSIGRIMLTQFDLQIKQFTRSKVIEIDYSYNRFLDDPPQENDESIFLSIHGAIVSIDKDSFDTNWEISLDGNASRSGFCLVNDYSLFINTEFSLYAIDTKKGNVLWQVPSRAGSRLRYHNGVIYYTGGTKLRAVDATSGESLMAIEAPSFSKDGGAFFQPVMNIDHENNRIYTASYTHAYCYPTLR</sequence>
<dbReference type="InterPro" id="IPR018391">
    <property type="entry name" value="PQQ_b-propeller_rpt"/>
</dbReference>
<dbReference type="SUPFAM" id="SSF50998">
    <property type="entry name" value="Quinoprotein alcohol dehydrogenase-like"/>
    <property type="match status" value="1"/>
</dbReference>
<dbReference type="EMBL" id="JAEQBW010000006">
    <property type="protein sequence ID" value="MBK6266105.1"/>
    <property type="molecule type" value="Genomic_DNA"/>
</dbReference>
<organism evidence="2 3">
    <name type="scientific">Marivirga aurantiaca</name>
    <dbReference type="NCBI Taxonomy" id="2802615"/>
    <lineage>
        <taxon>Bacteria</taxon>
        <taxon>Pseudomonadati</taxon>
        <taxon>Bacteroidota</taxon>
        <taxon>Cytophagia</taxon>
        <taxon>Cytophagales</taxon>
        <taxon>Marivirgaceae</taxon>
        <taxon>Marivirga</taxon>
    </lineage>
</organism>
<keyword evidence="3" id="KW-1185">Reference proteome</keyword>
<dbReference type="Gene3D" id="2.130.10.10">
    <property type="entry name" value="YVTN repeat-like/Quinoprotein amine dehydrogenase"/>
    <property type="match status" value="2"/>
</dbReference>